<dbReference type="InterPro" id="IPR011992">
    <property type="entry name" value="EF-hand-dom_pair"/>
</dbReference>
<dbReference type="Gene3D" id="3.60.10.10">
    <property type="entry name" value="Endonuclease/exonuclease/phosphatase"/>
    <property type="match status" value="1"/>
</dbReference>
<dbReference type="Proteomes" id="UP000077202">
    <property type="component" value="Unassembled WGS sequence"/>
</dbReference>
<evidence type="ECO:0000313" key="4">
    <source>
        <dbReference type="Proteomes" id="UP000077202"/>
    </source>
</evidence>
<evidence type="ECO:0000259" key="2">
    <source>
        <dbReference type="Pfam" id="PF03372"/>
    </source>
</evidence>
<feature type="region of interest" description="Disordered" evidence="1">
    <location>
        <begin position="64"/>
        <end position="99"/>
    </location>
</feature>
<dbReference type="InterPro" id="IPR005135">
    <property type="entry name" value="Endo/exonuclease/phosphatase"/>
</dbReference>
<accession>A0A176WAD5</accession>
<keyword evidence="4" id="KW-1185">Reference proteome</keyword>
<comment type="caution">
    <text evidence="3">The sequence shown here is derived from an EMBL/GenBank/DDBJ whole genome shotgun (WGS) entry which is preliminary data.</text>
</comment>
<gene>
    <name evidence="3" type="ORF">AXG93_1112s1250</name>
</gene>
<dbReference type="PANTHER" id="PTHR12121">
    <property type="entry name" value="CARBON CATABOLITE REPRESSOR PROTEIN 4"/>
    <property type="match status" value="1"/>
</dbReference>
<name>A0A176WAD5_MARPO</name>
<dbReference type="EMBL" id="LVLJ01001367">
    <property type="protein sequence ID" value="OAE30108.1"/>
    <property type="molecule type" value="Genomic_DNA"/>
</dbReference>
<evidence type="ECO:0000256" key="1">
    <source>
        <dbReference type="SAM" id="MobiDB-lite"/>
    </source>
</evidence>
<dbReference type="SUPFAM" id="SSF47473">
    <property type="entry name" value="EF-hand"/>
    <property type="match status" value="1"/>
</dbReference>
<evidence type="ECO:0000313" key="3">
    <source>
        <dbReference type="EMBL" id="OAE30108.1"/>
    </source>
</evidence>
<sequence>MRDKSSASSGVEVIDLRSGRDFVIGGARELGIVAHRQWLMPSLGTGPRGGGARGLGREDVGRNGGCADVDAEQGAGAEWERGAVDGNGSQRQRRPESPVMPTCLQKQLCGALGSGGAGPPVGGALGLGVDESPRSMCMNDESSFLSCTTLNILAPIYKRLNQEGSSLESHCRESWLIRNERILELLVREKSSIICLQEFWLGNEELVRLYEDGLSAAGYGMFKLARTNNRGDGLFTAYRTDGLEVMDYSEILFYDCGDRVAQFLHMKSDHRSSLQELLVVNTHLLFPHNSNFCLIRLRQVYKILDYLEKYIEKLQLSPMPIILCGDWNGSKRGQVYKFLRARGFVSSYDMAHQYTDSDADSHRWVSHRNHRGNICGVDFIWLLNPSKHQRPLSECWKEAVFMIMKAKLLEMGIKDEKDTIEFFECEDATEDDLVPFEKFQHALNRLGLMDEDSEGLTTPEIEDLLQSTAPENTGFMTYGELKTLLNLHQAEPMSSCLLKDKLDDSTYLCKDTIPASPIPAKANSNNGLSSGDCLYSRKVVPVEGMTTMKIADDIVEKHPCSDFDVKDAHLFPPEVEQGFWPDSYSLSDHAFLTAVFSISPTVLTA</sequence>
<proteinExistence type="predicted"/>
<dbReference type="InterPro" id="IPR050410">
    <property type="entry name" value="CCR4/nocturin_mRNA_transcr"/>
</dbReference>
<dbReference type="PANTHER" id="PTHR12121:SF31">
    <property type="entry name" value="FAMILY PROTEIN, PUTATIVE, EXPRESSED-RELATED"/>
    <property type="match status" value="1"/>
</dbReference>
<dbReference type="AlphaFoldDB" id="A0A176WAD5"/>
<dbReference type="SUPFAM" id="SSF56219">
    <property type="entry name" value="DNase I-like"/>
    <property type="match status" value="1"/>
</dbReference>
<feature type="domain" description="Endonuclease/exonuclease/phosphatase" evidence="2">
    <location>
        <begin position="174"/>
        <end position="365"/>
    </location>
</feature>
<dbReference type="GO" id="GO:0000175">
    <property type="term" value="F:3'-5'-RNA exonuclease activity"/>
    <property type="evidence" value="ECO:0007669"/>
    <property type="project" value="TreeGrafter"/>
</dbReference>
<organism evidence="3 4">
    <name type="scientific">Marchantia polymorpha subsp. ruderalis</name>
    <dbReference type="NCBI Taxonomy" id="1480154"/>
    <lineage>
        <taxon>Eukaryota</taxon>
        <taxon>Viridiplantae</taxon>
        <taxon>Streptophyta</taxon>
        <taxon>Embryophyta</taxon>
        <taxon>Marchantiophyta</taxon>
        <taxon>Marchantiopsida</taxon>
        <taxon>Marchantiidae</taxon>
        <taxon>Marchantiales</taxon>
        <taxon>Marchantiaceae</taxon>
        <taxon>Marchantia</taxon>
    </lineage>
</organism>
<reference evidence="3" key="1">
    <citation type="submission" date="2016-03" db="EMBL/GenBank/DDBJ databases">
        <title>Mechanisms controlling the formation of the plant cell surface in tip-growing cells are functionally conserved among land plants.</title>
        <authorList>
            <person name="Honkanen S."/>
            <person name="Jones V.A."/>
            <person name="Morieri G."/>
            <person name="Champion C."/>
            <person name="Hetherington A.J."/>
            <person name="Kelly S."/>
            <person name="Saint-Marcoux D."/>
            <person name="Proust H."/>
            <person name="Prescott H."/>
            <person name="Dolan L."/>
        </authorList>
    </citation>
    <scope>NUCLEOTIDE SEQUENCE [LARGE SCALE GENOMIC DNA]</scope>
    <source>
        <tissue evidence="3">Whole gametophyte</tissue>
    </source>
</reference>
<dbReference type="Pfam" id="PF03372">
    <property type="entry name" value="Exo_endo_phos"/>
    <property type="match status" value="1"/>
</dbReference>
<protein>
    <recommendedName>
        <fullName evidence="2">Endonuclease/exonuclease/phosphatase domain-containing protein</fullName>
    </recommendedName>
</protein>
<dbReference type="InterPro" id="IPR036691">
    <property type="entry name" value="Endo/exonu/phosph_ase_sf"/>
</dbReference>